<dbReference type="HOGENOM" id="CLU_106268_2_0_11"/>
<reference evidence="2 3" key="1">
    <citation type="submission" date="2012-11" db="EMBL/GenBank/DDBJ databases">
        <title>The complete genome sequence of Corynebacterium maris Coryn-1 (=DSM 45190).</title>
        <authorList>
            <person name="Schaffert L."/>
            <person name="Albersmeier A."/>
            <person name="Kalinowski J."/>
            <person name="Ruckert C."/>
        </authorList>
    </citation>
    <scope>NUCLEOTIDE SEQUENCE [LARGE SCALE GENOMIC DNA]</scope>
    <source>
        <strain evidence="3">Coryn-1</strain>
    </source>
</reference>
<evidence type="ECO:0000313" key="3">
    <source>
        <dbReference type="Proteomes" id="UP000015388"/>
    </source>
</evidence>
<dbReference type="EMBL" id="CP003924">
    <property type="protein sequence ID" value="AGS35888.1"/>
    <property type="molecule type" value="Genomic_DNA"/>
</dbReference>
<accession>S5TMH6</accession>
<organism evidence="2 3">
    <name type="scientific">Corynebacterium maris DSM 45190</name>
    <dbReference type="NCBI Taxonomy" id="1224163"/>
    <lineage>
        <taxon>Bacteria</taxon>
        <taxon>Bacillati</taxon>
        <taxon>Actinomycetota</taxon>
        <taxon>Actinomycetes</taxon>
        <taxon>Mycobacteriales</taxon>
        <taxon>Corynebacteriaceae</taxon>
        <taxon>Corynebacterium</taxon>
    </lineage>
</organism>
<dbReference type="KEGG" id="cmd:B841_12080"/>
<gene>
    <name evidence="2" type="ORF">B841_12080</name>
</gene>
<dbReference type="OrthoDB" id="166777at2"/>
<dbReference type="AlphaFoldDB" id="S5TMH6"/>
<keyword evidence="1" id="KW-0812">Transmembrane</keyword>
<keyword evidence="1" id="KW-1133">Transmembrane helix</keyword>
<dbReference type="PATRIC" id="fig|1224163.3.peg.2440"/>
<feature type="transmembrane region" description="Helical" evidence="1">
    <location>
        <begin position="31"/>
        <end position="50"/>
    </location>
</feature>
<feature type="transmembrane region" description="Helical" evidence="1">
    <location>
        <begin position="147"/>
        <end position="165"/>
    </location>
</feature>
<sequence>MNYSAVLELESSHKKRPDALTALSLWTGRHILVAAVAALVVAVLIGLPSVLIPNPFFTRDIPAVGWNYPVWILTSILSGMLIATFVRTPGGDDDDDDGTETPQQRRAGRFGMVGGILAWFAVGCPVCNKLVLLAVGYSGALTWFAPAQPYLAAGGLALTAVALYWRLRGQVSCPVPLRREGKE</sequence>
<protein>
    <submittedName>
        <fullName evidence="2">Uncharacterized protein</fullName>
    </submittedName>
</protein>
<dbReference type="RefSeq" id="WP_020935820.1">
    <property type="nucleotide sequence ID" value="NC_021915.1"/>
</dbReference>
<dbReference type="Proteomes" id="UP000015388">
    <property type="component" value="Chromosome"/>
</dbReference>
<evidence type="ECO:0000313" key="2">
    <source>
        <dbReference type="EMBL" id="AGS35888.1"/>
    </source>
</evidence>
<proteinExistence type="predicted"/>
<keyword evidence="3" id="KW-1185">Reference proteome</keyword>
<evidence type="ECO:0000256" key="1">
    <source>
        <dbReference type="SAM" id="Phobius"/>
    </source>
</evidence>
<name>S5TMH6_9CORY</name>
<feature type="transmembrane region" description="Helical" evidence="1">
    <location>
        <begin position="110"/>
        <end position="135"/>
    </location>
</feature>
<feature type="transmembrane region" description="Helical" evidence="1">
    <location>
        <begin position="70"/>
        <end position="89"/>
    </location>
</feature>
<keyword evidence="1" id="KW-0472">Membrane</keyword>
<dbReference type="STRING" id="1224163.B841_12080"/>
<dbReference type="eggNOG" id="COG0785">
    <property type="taxonomic scope" value="Bacteria"/>
</dbReference>